<proteinExistence type="predicted"/>
<dbReference type="PANTHER" id="PTHR42951">
    <property type="entry name" value="METALLO-BETA-LACTAMASE DOMAIN-CONTAINING"/>
    <property type="match status" value="1"/>
</dbReference>
<evidence type="ECO:0000259" key="1">
    <source>
        <dbReference type="SMART" id="SM00849"/>
    </source>
</evidence>
<sequence>MVNTIRFHVASDILGLRTFIANVYFIGKKGAKSGEWVLVDGGISLGASRILRTARERFGKKSRPKAIILTHGHFDHVGALSALVKEWKVPIYAHELEIPYLTEKKDYFPPDPSVGGGLMSLLSPFFPRRAVNLSDHIKPLPREGSIPFLHEWRYIHTPGHTEGHLSLFREYDRILLPGDAFITVKQESFWAVLSQSKQVHGPPAYFTTDWDKARESVKRLASLHPAIAAPGHGLPMSGAELKNQLNDLAEYFNELAVPEQGRYVH</sequence>
<keyword evidence="3" id="KW-1185">Reference proteome</keyword>
<reference evidence="3" key="1">
    <citation type="journal article" date="2019" name="Int. J. Syst. Evol. Microbiol.">
        <title>The Global Catalogue of Microorganisms (GCM) 10K type strain sequencing project: providing services to taxonomists for standard genome sequencing and annotation.</title>
        <authorList>
            <consortium name="The Broad Institute Genomics Platform"/>
            <consortium name="The Broad Institute Genome Sequencing Center for Infectious Disease"/>
            <person name="Wu L."/>
            <person name="Ma J."/>
        </authorList>
    </citation>
    <scope>NUCLEOTIDE SEQUENCE [LARGE SCALE GENOMIC DNA]</scope>
    <source>
        <strain evidence="3">CCUG 61889</strain>
    </source>
</reference>
<protein>
    <submittedName>
        <fullName evidence="2">MBL fold metallo-hydrolase</fullName>
    </submittedName>
</protein>
<gene>
    <name evidence="2" type="ORF">ACFOU2_16265</name>
</gene>
<organism evidence="2 3">
    <name type="scientific">Bacillus songklensis</name>
    <dbReference type="NCBI Taxonomy" id="1069116"/>
    <lineage>
        <taxon>Bacteria</taxon>
        <taxon>Bacillati</taxon>
        <taxon>Bacillota</taxon>
        <taxon>Bacilli</taxon>
        <taxon>Bacillales</taxon>
        <taxon>Bacillaceae</taxon>
        <taxon>Bacillus</taxon>
    </lineage>
</organism>
<dbReference type="EMBL" id="JBHRZT010000067">
    <property type="protein sequence ID" value="MFC3884937.1"/>
    <property type="molecule type" value="Genomic_DNA"/>
</dbReference>
<name>A0ABV8B6X9_9BACI</name>
<dbReference type="SMART" id="SM00849">
    <property type="entry name" value="Lactamase_B"/>
    <property type="match status" value="1"/>
</dbReference>
<feature type="domain" description="Metallo-beta-lactamase" evidence="1">
    <location>
        <begin position="20"/>
        <end position="232"/>
    </location>
</feature>
<dbReference type="InterPro" id="IPR001279">
    <property type="entry name" value="Metallo-B-lactamas"/>
</dbReference>
<dbReference type="CDD" id="cd07721">
    <property type="entry name" value="yflN-like_MBL-fold"/>
    <property type="match status" value="1"/>
</dbReference>
<dbReference type="SUPFAM" id="SSF56281">
    <property type="entry name" value="Metallo-hydrolase/oxidoreductase"/>
    <property type="match status" value="1"/>
</dbReference>
<evidence type="ECO:0000313" key="3">
    <source>
        <dbReference type="Proteomes" id="UP001595752"/>
    </source>
</evidence>
<accession>A0ABV8B6X9</accession>
<dbReference type="Pfam" id="PF00753">
    <property type="entry name" value="Lactamase_B"/>
    <property type="match status" value="1"/>
</dbReference>
<dbReference type="InterPro" id="IPR036866">
    <property type="entry name" value="RibonucZ/Hydroxyglut_hydro"/>
</dbReference>
<dbReference type="Proteomes" id="UP001595752">
    <property type="component" value="Unassembled WGS sequence"/>
</dbReference>
<dbReference type="InterPro" id="IPR050855">
    <property type="entry name" value="NDM-1-like"/>
</dbReference>
<dbReference type="PANTHER" id="PTHR42951:SF17">
    <property type="entry name" value="METALLO-BETA-LACTAMASE DOMAIN-CONTAINING PROTEIN"/>
    <property type="match status" value="1"/>
</dbReference>
<evidence type="ECO:0000313" key="2">
    <source>
        <dbReference type="EMBL" id="MFC3884937.1"/>
    </source>
</evidence>
<dbReference type="Gene3D" id="3.60.15.10">
    <property type="entry name" value="Ribonuclease Z/Hydroxyacylglutathione hydrolase-like"/>
    <property type="match status" value="1"/>
</dbReference>
<comment type="caution">
    <text evidence="2">The sequence shown here is derived from an EMBL/GenBank/DDBJ whole genome shotgun (WGS) entry which is preliminary data.</text>
</comment>
<dbReference type="RefSeq" id="WP_377916865.1">
    <property type="nucleotide sequence ID" value="NZ_JBHRZT010000067.1"/>
</dbReference>